<dbReference type="SUPFAM" id="SSF103473">
    <property type="entry name" value="MFS general substrate transporter"/>
    <property type="match status" value="1"/>
</dbReference>
<dbReference type="Proteomes" id="UP001345691">
    <property type="component" value="Unassembled WGS sequence"/>
</dbReference>
<feature type="transmembrane region" description="Helical" evidence="6">
    <location>
        <begin position="460"/>
        <end position="480"/>
    </location>
</feature>
<dbReference type="InterPro" id="IPR036259">
    <property type="entry name" value="MFS_trans_sf"/>
</dbReference>
<keyword evidence="4 6" id="KW-1133">Transmembrane helix</keyword>
<feature type="transmembrane region" description="Helical" evidence="6">
    <location>
        <begin position="365"/>
        <end position="385"/>
    </location>
</feature>
<sequence length="522" mass="57846">MSESVQDKTMSQTKPAELSVNCATKDDMDTGEIIDLDEAEIFLRDNNFSTGYIKELLADKELNKKLVRKIDRILLPLLAGTYVLQYIDKQALSYSAVFDLFTDTSTTQYEHSWLASIFYFAYLASEYPWTYLAQRTRMAKVVGGCIIAWSAMLMITAASHNFTGLAICRFLLGVFEAPITPCFMLIISMWYTREEQPFRAGVFYCCNGVGSMLGGIFTYAIGQIDSFPVWKAVFLICGGITVLFGVLVLFLLPDTILSAKRFTIEDKAVLVARGKLSRTGILNKHVKWYQIREALLDPQVWLLFLFMLLNEVMNGGIANFGKLIIKGLVKDPLRTTALGIPQGAFQVVWILSGTYLASKIPNFRTIVMALYLIPTVVGICLVWKLDRNSHLVGVLFGYYMVASYVASLVVALQMPGANLGGYTKRATGTALVFLAYCAGNIIGPHAFLSKEAPLYPTGCKVILACSVSQAAVAFALRLLLIRRNKKRDSLAASNGTINGQDATEEIAADLTDFENPNFRYVL</sequence>
<feature type="transmembrane region" description="Helical" evidence="6">
    <location>
        <begin position="233"/>
        <end position="252"/>
    </location>
</feature>
<dbReference type="Gene3D" id="1.20.1250.20">
    <property type="entry name" value="MFS general substrate transporter like domains"/>
    <property type="match status" value="1"/>
</dbReference>
<comment type="subcellular location">
    <subcellularLocation>
        <location evidence="1">Membrane</location>
        <topology evidence="1">Multi-pass membrane protein</topology>
    </subcellularLocation>
</comment>
<keyword evidence="3 6" id="KW-0812">Transmembrane</keyword>
<name>A0ABR0J422_9EURO</name>
<evidence type="ECO:0000256" key="1">
    <source>
        <dbReference type="ARBA" id="ARBA00004141"/>
    </source>
</evidence>
<dbReference type="PANTHER" id="PTHR43791:SF81">
    <property type="entry name" value="TRANSPORTER, PUTATIVE (AFU_ORTHOLOGUE AFUA_7G01190)-RELATED"/>
    <property type="match status" value="1"/>
</dbReference>
<reference evidence="8 9" key="1">
    <citation type="submission" date="2023-08" db="EMBL/GenBank/DDBJ databases">
        <title>Black Yeasts Isolated from many extreme environments.</title>
        <authorList>
            <person name="Coleine C."/>
            <person name="Stajich J.E."/>
            <person name="Selbmann L."/>
        </authorList>
    </citation>
    <scope>NUCLEOTIDE SEQUENCE [LARGE SCALE GENOMIC DNA]</scope>
    <source>
        <strain evidence="8 9">CCFEE 6328</strain>
    </source>
</reference>
<comment type="caution">
    <text evidence="8">The sequence shown here is derived from an EMBL/GenBank/DDBJ whole genome shotgun (WGS) entry which is preliminary data.</text>
</comment>
<feature type="transmembrane region" description="Helical" evidence="6">
    <location>
        <begin position="340"/>
        <end position="358"/>
    </location>
</feature>
<protein>
    <recommendedName>
        <fullName evidence="7">Major facilitator superfamily (MFS) profile domain-containing protein</fullName>
    </recommendedName>
</protein>
<dbReference type="Pfam" id="PF07690">
    <property type="entry name" value="MFS_1"/>
    <property type="match status" value="1"/>
</dbReference>
<dbReference type="EMBL" id="JAVRRF010000021">
    <property type="protein sequence ID" value="KAK5054971.1"/>
    <property type="molecule type" value="Genomic_DNA"/>
</dbReference>
<keyword evidence="9" id="KW-1185">Reference proteome</keyword>
<keyword evidence="5 6" id="KW-0472">Membrane</keyword>
<keyword evidence="2" id="KW-0813">Transport</keyword>
<dbReference type="InterPro" id="IPR011701">
    <property type="entry name" value="MFS"/>
</dbReference>
<organism evidence="8 9">
    <name type="scientific">Exophiala sideris</name>
    <dbReference type="NCBI Taxonomy" id="1016849"/>
    <lineage>
        <taxon>Eukaryota</taxon>
        <taxon>Fungi</taxon>
        <taxon>Dikarya</taxon>
        <taxon>Ascomycota</taxon>
        <taxon>Pezizomycotina</taxon>
        <taxon>Eurotiomycetes</taxon>
        <taxon>Chaetothyriomycetidae</taxon>
        <taxon>Chaetothyriales</taxon>
        <taxon>Herpotrichiellaceae</taxon>
        <taxon>Exophiala</taxon>
    </lineage>
</organism>
<feature type="transmembrane region" description="Helical" evidence="6">
    <location>
        <begin position="426"/>
        <end position="448"/>
    </location>
</feature>
<feature type="transmembrane region" description="Helical" evidence="6">
    <location>
        <begin position="202"/>
        <end position="221"/>
    </location>
</feature>
<accession>A0ABR0J422</accession>
<evidence type="ECO:0000256" key="2">
    <source>
        <dbReference type="ARBA" id="ARBA00022448"/>
    </source>
</evidence>
<feature type="transmembrane region" description="Helical" evidence="6">
    <location>
        <begin position="141"/>
        <end position="158"/>
    </location>
</feature>
<gene>
    <name evidence="8" type="ORF">LTR69_008539</name>
</gene>
<feature type="transmembrane region" description="Helical" evidence="6">
    <location>
        <begin position="170"/>
        <end position="190"/>
    </location>
</feature>
<proteinExistence type="predicted"/>
<evidence type="ECO:0000313" key="9">
    <source>
        <dbReference type="Proteomes" id="UP001345691"/>
    </source>
</evidence>
<evidence type="ECO:0000256" key="4">
    <source>
        <dbReference type="ARBA" id="ARBA00022989"/>
    </source>
</evidence>
<evidence type="ECO:0000256" key="5">
    <source>
        <dbReference type="ARBA" id="ARBA00023136"/>
    </source>
</evidence>
<feature type="domain" description="Major facilitator superfamily (MFS) profile" evidence="7">
    <location>
        <begin position="74"/>
        <end position="485"/>
    </location>
</feature>
<dbReference type="InterPro" id="IPR020846">
    <property type="entry name" value="MFS_dom"/>
</dbReference>
<evidence type="ECO:0000259" key="7">
    <source>
        <dbReference type="PROSITE" id="PS50850"/>
    </source>
</evidence>
<evidence type="ECO:0000256" key="3">
    <source>
        <dbReference type="ARBA" id="ARBA00022692"/>
    </source>
</evidence>
<feature type="transmembrane region" description="Helical" evidence="6">
    <location>
        <begin position="391"/>
        <end position="414"/>
    </location>
</feature>
<feature type="transmembrane region" description="Helical" evidence="6">
    <location>
        <begin position="300"/>
        <end position="320"/>
    </location>
</feature>
<evidence type="ECO:0000256" key="6">
    <source>
        <dbReference type="SAM" id="Phobius"/>
    </source>
</evidence>
<dbReference type="PROSITE" id="PS50850">
    <property type="entry name" value="MFS"/>
    <property type="match status" value="1"/>
</dbReference>
<dbReference type="PANTHER" id="PTHR43791">
    <property type="entry name" value="PERMEASE-RELATED"/>
    <property type="match status" value="1"/>
</dbReference>
<evidence type="ECO:0000313" key="8">
    <source>
        <dbReference type="EMBL" id="KAK5054971.1"/>
    </source>
</evidence>